<dbReference type="HOGENOM" id="CLU_007858_0_0_1"/>
<dbReference type="PANTHER" id="PTHR24216">
    <property type="entry name" value="PAXILLIN-RELATED"/>
    <property type="match status" value="1"/>
</dbReference>
<evidence type="ECO:0000256" key="3">
    <source>
        <dbReference type="SAM" id="MobiDB-lite"/>
    </source>
</evidence>
<feature type="compositionally biased region" description="Low complexity" evidence="3">
    <location>
        <begin position="386"/>
        <end position="396"/>
    </location>
</feature>
<dbReference type="SUPFAM" id="SSF50729">
    <property type="entry name" value="PH domain-like"/>
    <property type="match status" value="1"/>
</dbReference>
<dbReference type="EMBL" id="GL377302">
    <property type="protein sequence ID" value="EFJ01506.1"/>
    <property type="molecule type" value="Genomic_DNA"/>
</dbReference>
<dbReference type="Gene3D" id="2.30.29.30">
    <property type="entry name" value="Pleckstrin-homology domain (PH domain)/Phosphotyrosine-binding domain (PTB)"/>
    <property type="match status" value="1"/>
</dbReference>
<feature type="compositionally biased region" description="Low complexity" evidence="3">
    <location>
        <begin position="1256"/>
        <end position="1281"/>
    </location>
</feature>
<dbReference type="SUPFAM" id="SSF47769">
    <property type="entry name" value="SAM/Pointed domain"/>
    <property type="match status" value="1"/>
</dbReference>
<accession>D8PNC9</accession>
<dbReference type="Pfam" id="PF00169">
    <property type="entry name" value="PH"/>
    <property type="match status" value="1"/>
</dbReference>
<feature type="domain" description="SH3" evidence="4">
    <location>
        <begin position="1"/>
        <end position="63"/>
    </location>
</feature>
<feature type="region of interest" description="Disordered" evidence="3">
    <location>
        <begin position="613"/>
        <end position="825"/>
    </location>
</feature>
<evidence type="ECO:0000313" key="7">
    <source>
        <dbReference type="EMBL" id="EFJ01506.1"/>
    </source>
</evidence>
<evidence type="ECO:0000259" key="6">
    <source>
        <dbReference type="PROSITE" id="PS50105"/>
    </source>
</evidence>
<dbReference type="InterPro" id="IPR001849">
    <property type="entry name" value="PH_domain"/>
</dbReference>
<feature type="compositionally biased region" description="Basic and acidic residues" evidence="3">
    <location>
        <begin position="759"/>
        <end position="794"/>
    </location>
</feature>
<feature type="compositionally biased region" description="Pro residues" evidence="3">
    <location>
        <begin position="299"/>
        <end position="308"/>
    </location>
</feature>
<feature type="compositionally biased region" description="Basic and acidic residues" evidence="3">
    <location>
        <begin position="666"/>
        <end position="688"/>
    </location>
</feature>
<dbReference type="PROSITE" id="PS50002">
    <property type="entry name" value="SH3"/>
    <property type="match status" value="1"/>
</dbReference>
<dbReference type="PROSITE" id="PS50003">
    <property type="entry name" value="PH_DOMAIN"/>
    <property type="match status" value="1"/>
</dbReference>
<feature type="domain" description="PH" evidence="5">
    <location>
        <begin position="836"/>
        <end position="934"/>
    </location>
</feature>
<name>D8PNC9_SCHCM</name>
<proteinExistence type="predicted"/>
<evidence type="ECO:0000256" key="1">
    <source>
        <dbReference type="ARBA" id="ARBA00022443"/>
    </source>
</evidence>
<feature type="compositionally biased region" description="Polar residues" evidence="3">
    <location>
        <begin position="374"/>
        <end position="384"/>
    </location>
</feature>
<dbReference type="InterPro" id="IPR001660">
    <property type="entry name" value="SAM"/>
</dbReference>
<feature type="region of interest" description="Disordered" evidence="3">
    <location>
        <begin position="493"/>
        <end position="580"/>
    </location>
</feature>
<dbReference type="Proteomes" id="UP000007431">
    <property type="component" value="Unassembled WGS sequence"/>
</dbReference>
<feature type="region of interest" description="Disordered" evidence="3">
    <location>
        <begin position="135"/>
        <end position="183"/>
    </location>
</feature>
<dbReference type="OrthoDB" id="73680at2759"/>
<feature type="compositionally biased region" description="Basic and acidic residues" evidence="3">
    <location>
        <begin position="229"/>
        <end position="250"/>
    </location>
</feature>
<dbReference type="PROSITE" id="PS50105">
    <property type="entry name" value="SAM_DOMAIN"/>
    <property type="match status" value="1"/>
</dbReference>
<gene>
    <name evidence="7" type="ORF">SCHCODRAFT_254863</name>
</gene>
<feature type="compositionally biased region" description="Polar residues" evidence="3">
    <location>
        <begin position="744"/>
        <end position="757"/>
    </location>
</feature>
<dbReference type="KEGG" id="scm:SCHCO_01194601"/>
<dbReference type="Gene3D" id="2.30.30.40">
    <property type="entry name" value="SH3 Domains"/>
    <property type="match status" value="1"/>
</dbReference>
<dbReference type="Pfam" id="PF00018">
    <property type="entry name" value="SH3_1"/>
    <property type="match status" value="1"/>
</dbReference>
<feature type="region of interest" description="Disordered" evidence="3">
    <location>
        <begin position="59"/>
        <end position="106"/>
    </location>
</feature>
<feature type="region of interest" description="Disordered" evidence="3">
    <location>
        <begin position="199"/>
        <end position="424"/>
    </location>
</feature>
<dbReference type="InterPro" id="IPR036028">
    <property type="entry name" value="SH3-like_dom_sf"/>
</dbReference>
<feature type="domain" description="SAM" evidence="6">
    <location>
        <begin position="427"/>
        <end position="492"/>
    </location>
</feature>
<evidence type="ECO:0000259" key="5">
    <source>
        <dbReference type="PROSITE" id="PS50003"/>
    </source>
</evidence>
<protein>
    <submittedName>
        <fullName evidence="7">Uncharacterized protein</fullName>
    </submittedName>
</protein>
<keyword evidence="1 2" id="KW-0728">SH3 domain</keyword>
<feature type="compositionally biased region" description="Low complexity" evidence="3">
    <location>
        <begin position="327"/>
        <end position="341"/>
    </location>
</feature>
<feature type="compositionally biased region" description="Low complexity" evidence="3">
    <location>
        <begin position="511"/>
        <end position="525"/>
    </location>
</feature>
<dbReference type="CDD" id="cd13316">
    <property type="entry name" value="PH_Boi"/>
    <property type="match status" value="1"/>
</dbReference>
<feature type="compositionally biased region" description="Basic and acidic residues" evidence="3">
    <location>
        <begin position="260"/>
        <end position="269"/>
    </location>
</feature>
<dbReference type="OMA" id="RAMIPPI"/>
<feature type="region of interest" description="Disordered" evidence="3">
    <location>
        <begin position="1238"/>
        <end position="1281"/>
    </location>
</feature>
<dbReference type="InterPro" id="IPR013761">
    <property type="entry name" value="SAM/pointed_sf"/>
</dbReference>
<sequence length="1281" mass="140461">MSEYVYALHDFIPENDDEIDFKAGERIEVVEKDDLYGDGWWKGRNLAGKVGLFPQTYTAPAPAAANSSSYEDAQSTPTKATSQSTNGDTPSAPEVPSSPPPFQLQLNGLDTVSEVGSTDGVMKETMTDVQKALEQLGARRDGDGRSFSFASTHDDRDTETDTDYDMSDVDTQDGENWHKGARRKLAEKARRAVEEAEKLEQMMGTYNGTRLVAPPIDVEMSDESDDEHDERLDHDRDYTSHSYQRDHPYIPEESEEDEEPMVKKDEPAEVHALTTDEHDEVPPTATASRFGVRSRSPSHSPPPVPPPVAEATEEKPAEPVSPRFIATPLSPTSQITPTPSTGALPFPEPKAATPTFTNGLPSPSSSSFGIGHSRQLSQTLQLSGPPSKHSSFQSVPSSPPQPNTASSLQPTLADDKPEKAKNNPAEWTVDEVIDWLRSKGFGDDVCEKFIEQEITGDVLLELDVNLLKSEIGVMAFGKRMRIANAITDLRRPPSVVYSDHPEPSTPISPAQQHSRSQSQSQSHHSYPGTGAASFVSSPGPNTAASLMSPTLANSEGQASPRARTFADRDSSDRSASVDDNAIGMALSPESFNRGFGLSLSPSDGALNAKAVSDIQEEAEEDRGVLSESEAVPASGSNVRRRIWGRSQDSTSNSAKDGAVSPSLSQENDRDSKDSHSKEEKKKEKDTLRHRSRKSVDGNTGRGGERLSIFGGMPLGRSRKPPPKYNPEDSDKPGSSFTLGRMSGRKTSSGRPSTSQGLSHGKEEKEKKPKKDKEVKEKSKDKDVKEKLDTDKREPQSPTLLRKRTSSTPHVPTAQEKEKIAANPLKPGQSILEQIGEPDHAGWMRKKGDRYNSWKLRYFVLKGPHLYYLRSNSTSETKIKGYINILGYKVTVDESVDPGRYGFRIDHDHDKTHYFSSEEKAIIRDWMKAIMKATIGRDYTKPVVSSVNIPTIPLMVAQAMNPAPRPPSPTAREATQKLMRRENPNQLSSRDARVLMGLPSSTDTKEERARLESFFTNETVDPGDAMQPTDTPRLPPPRPSREMRRLSSQPSTPLDDGLIDWANSHLPANLQIHDTGGPLLTGLGLLRLAESIKGQPSNPPVPDSAFPRDAGDDRLDGLFRLFDFLLDNDVKMGSVSINDVRQGKRDKVIQIIRALKAWEDKRRALAQSIGKGAVQAGHFMAPTFSSSPLVSIYRFAVTYFELFVSVCPSVLVGFGKVDWASHATDKKLCAQIDAAREEHGDEKVVPGHEAQLVEGTRGVSSSSSRRGAVVPRVPGSPRMSRE</sequence>
<feature type="compositionally biased region" description="Acidic residues" evidence="3">
    <location>
        <begin position="219"/>
        <end position="228"/>
    </location>
</feature>
<evidence type="ECO:0000313" key="8">
    <source>
        <dbReference type="Proteomes" id="UP000007431"/>
    </source>
</evidence>
<dbReference type="Pfam" id="PF07647">
    <property type="entry name" value="SAM_2"/>
    <property type="match status" value="1"/>
</dbReference>
<feature type="region of interest" description="Disordered" evidence="3">
    <location>
        <begin position="1014"/>
        <end position="1051"/>
    </location>
</feature>
<evidence type="ECO:0000259" key="4">
    <source>
        <dbReference type="PROSITE" id="PS50002"/>
    </source>
</evidence>
<dbReference type="VEuPathDB" id="FungiDB:SCHCODRAFT_01194601"/>
<dbReference type="SMART" id="SM00233">
    <property type="entry name" value="PH"/>
    <property type="match status" value="1"/>
</dbReference>
<dbReference type="PRINTS" id="PR00452">
    <property type="entry name" value="SH3DOMAIN"/>
</dbReference>
<dbReference type="CDD" id="cd00174">
    <property type="entry name" value="SH3"/>
    <property type="match status" value="1"/>
</dbReference>
<dbReference type="GeneID" id="9585715"/>
<feature type="compositionally biased region" description="Polar residues" evidence="3">
    <location>
        <begin position="534"/>
        <end position="557"/>
    </location>
</feature>
<dbReference type="InterPro" id="IPR001452">
    <property type="entry name" value="SH3_domain"/>
</dbReference>
<reference evidence="7 8" key="1">
    <citation type="journal article" date="2010" name="Nat. Biotechnol.">
        <title>Genome sequence of the model mushroom Schizophyllum commune.</title>
        <authorList>
            <person name="Ohm R.A."/>
            <person name="de Jong J.F."/>
            <person name="Lugones L.G."/>
            <person name="Aerts A."/>
            <person name="Kothe E."/>
            <person name="Stajich J.E."/>
            <person name="de Vries R.P."/>
            <person name="Record E."/>
            <person name="Levasseur A."/>
            <person name="Baker S.E."/>
            <person name="Bartholomew K.A."/>
            <person name="Coutinho P.M."/>
            <person name="Erdmann S."/>
            <person name="Fowler T.J."/>
            <person name="Gathman A.C."/>
            <person name="Lombard V."/>
            <person name="Henrissat B."/>
            <person name="Knabe N."/>
            <person name="Kuees U."/>
            <person name="Lilly W.W."/>
            <person name="Lindquist E."/>
            <person name="Lucas S."/>
            <person name="Magnuson J.K."/>
            <person name="Piumi F."/>
            <person name="Raudaskoski M."/>
            <person name="Salamov A."/>
            <person name="Schmutz J."/>
            <person name="Schwarze F.W.M.R."/>
            <person name="vanKuyk P.A."/>
            <person name="Horton J.S."/>
            <person name="Grigoriev I.V."/>
            <person name="Woesten H.A.B."/>
        </authorList>
    </citation>
    <scope>NUCLEOTIDE SEQUENCE [LARGE SCALE GENOMIC DNA]</scope>
    <source>
        <strain evidence="8">H4-8 / FGSC 9210</strain>
    </source>
</reference>
<feature type="compositionally biased region" description="Polar residues" evidence="3">
    <location>
        <begin position="66"/>
        <end position="89"/>
    </location>
</feature>
<feature type="compositionally biased region" description="Acidic residues" evidence="3">
    <location>
        <begin position="157"/>
        <end position="173"/>
    </location>
</feature>
<dbReference type="SMART" id="SM00326">
    <property type="entry name" value="SH3"/>
    <property type="match status" value="1"/>
</dbReference>
<dbReference type="FunCoup" id="D8PNC9">
    <property type="interactions" value="52"/>
</dbReference>
<dbReference type="SMART" id="SM00454">
    <property type="entry name" value="SAM"/>
    <property type="match status" value="1"/>
</dbReference>
<dbReference type="Gene3D" id="1.10.150.50">
    <property type="entry name" value="Transcription Factor, Ets-1"/>
    <property type="match status" value="1"/>
</dbReference>
<dbReference type="STRING" id="578458.D8PNC9"/>
<dbReference type="InParanoid" id="D8PNC9"/>
<dbReference type="CDD" id="cd09535">
    <property type="entry name" value="SAM_BOI-like_fungal"/>
    <property type="match status" value="1"/>
</dbReference>
<dbReference type="eggNOG" id="ENOG502RAFH">
    <property type="taxonomic scope" value="Eukaryota"/>
</dbReference>
<feature type="compositionally biased region" description="Basic and acidic residues" evidence="3">
    <location>
        <begin position="564"/>
        <end position="576"/>
    </location>
</feature>
<keyword evidence="8" id="KW-1185">Reference proteome</keyword>
<organism evidence="8">
    <name type="scientific">Schizophyllum commune (strain H4-8 / FGSC 9210)</name>
    <name type="common">Split gill fungus</name>
    <dbReference type="NCBI Taxonomy" id="578458"/>
    <lineage>
        <taxon>Eukaryota</taxon>
        <taxon>Fungi</taxon>
        <taxon>Dikarya</taxon>
        <taxon>Basidiomycota</taxon>
        <taxon>Agaricomycotina</taxon>
        <taxon>Agaricomycetes</taxon>
        <taxon>Agaricomycetidae</taxon>
        <taxon>Agaricales</taxon>
        <taxon>Schizophyllaceae</taxon>
        <taxon>Schizophyllum</taxon>
    </lineage>
</organism>
<dbReference type="SUPFAM" id="SSF50044">
    <property type="entry name" value="SH3-domain"/>
    <property type="match status" value="1"/>
</dbReference>
<evidence type="ECO:0000256" key="2">
    <source>
        <dbReference type="PROSITE-ProRule" id="PRU00192"/>
    </source>
</evidence>
<dbReference type="InterPro" id="IPR011993">
    <property type="entry name" value="PH-like_dom_sf"/>
</dbReference>